<name>A0A1E3PQS6_9ASCO</name>
<feature type="domain" description="DNA2/NAM7 helicase-like C-terminal" evidence="5">
    <location>
        <begin position="1183"/>
        <end position="1387"/>
    </location>
</feature>
<dbReference type="Proteomes" id="UP000095009">
    <property type="component" value="Unassembled WGS sequence"/>
</dbReference>
<evidence type="ECO:0000259" key="6">
    <source>
        <dbReference type="Pfam" id="PF16399"/>
    </source>
</evidence>
<dbReference type="EMBL" id="KV454406">
    <property type="protein sequence ID" value="ODQ67799.1"/>
    <property type="molecule type" value="Genomic_DNA"/>
</dbReference>
<dbReference type="PANTHER" id="PTHR10887:SF5">
    <property type="entry name" value="RNA HELICASE AQUARIUS"/>
    <property type="match status" value="1"/>
</dbReference>
<dbReference type="SUPFAM" id="SSF52540">
    <property type="entry name" value="P-loop containing nucleoside triphosphate hydrolases"/>
    <property type="match status" value="1"/>
</dbReference>
<feature type="domain" description="DNA2/NAM7 helicase helicase" evidence="4">
    <location>
        <begin position="871"/>
        <end position="1171"/>
    </location>
</feature>
<dbReference type="InterPro" id="IPR041677">
    <property type="entry name" value="DNA2/NAM7_AAA_11"/>
</dbReference>
<keyword evidence="2" id="KW-0508">mRNA splicing</keyword>
<dbReference type="GO" id="GO:0016787">
    <property type="term" value="F:hydrolase activity"/>
    <property type="evidence" value="ECO:0007669"/>
    <property type="project" value="UniProtKB-KW"/>
</dbReference>
<dbReference type="GO" id="GO:0003729">
    <property type="term" value="F:mRNA binding"/>
    <property type="evidence" value="ECO:0007669"/>
    <property type="project" value="TreeGrafter"/>
</dbReference>
<gene>
    <name evidence="9" type="ORF">NADFUDRAFT_48467</name>
</gene>
<dbReference type="FunFam" id="3.40.50.300:FF:002863">
    <property type="entry name" value="Pre-mRNA-splicing factor cwf11"/>
    <property type="match status" value="1"/>
</dbReference>
<dbReference type="InterPro" id="IPR041679">
    <property type="entry name" value="DNA2/NAM7-like_C"/>
</dbReference>
<keyword evidence="10" id="KW-1185">Reference proteome</keyword>
<accession>A0A1E3PQS6</accession>
<evidence type="ECO:0000259" key="5">
    <source>
        <dbReference type="Pfam" id="PF13087"/>
    </source>
</evidence>
<dbReference type="InterPro" id="IPR045055">
    <property type="entry name" value="DNA2/NAM7-like"/>
</dbReference>
<comment type="similarity">
    <text evidence="2">Belongs to the CWF11 family.</text>
</comment>
<reference evidence="9 10" key="1">
    <citation type="journal article" date="2016" name="Proc. Natl. Acad. Sci. U.S.A.">
        <title>Comparative genomics of biotechnologically important yeasts.</title>
        <authorList>
            <person name="Riley R."/>
            <person name="Haridas S."/>
            <person name="Wolfe K.H."/>
            <person name="Lopes M.R."/>
            <person name="Hittinger C.T."/>
            <person name="Goeker M."/>
            <person name="Salamov A.A."/>
            <person name="Wisecaver J.H."/>
            <person name="Long T.M."/>
            <person name="Calvey C.H."/>
            <person name="Aerts A.L."/>
            <person name="Barry K.W."/>
            <person name="Choi C."/>
            <person name="Clum A."/>
            <person name="Coughlan A.Y."/>
            <person name="Deshpande S."/>
            <person name="Douglass A.P."/>
            <person name="Hanson S.J."/>
            <person name="Klenk H.-P."/>
            <person name="LaButti K.M."/>
            <person name="Lapidus A."/>
            <person name="Lindquist E.A."/>
            <person name="Lipzen A.M."/>
            <person name="Meier-Kolthoff J.P."/>
            <person name="Ohm R.A."/>
            <person name="Otillar R.P."/>
            <person name="Pangilinan J.L."/>
            <person name="Peng Y."/>
            <person name="Rokas A."/>
            <person name="Rosa C.A."/>
            <person name="Scheuner C."/>
            <person name="Sibirny A.A."/>
            <person name="Slot J.C."/>
            <person name="Stielow J.B."/>
            <person name="Sun H."/>
            <person name="Kurtzman C.P."/>
            <person name="Blackwell M."/>
            <person name="Grigoriev I.V."/>
            <person name="Jeffries T.W."/>
        </authorList>
    </citation>
    <scope>NUCLEOTIDE SEQUENCE [LARGE SCALE GENOMIC DNA]</scope>
    <source>
        <strain evidence="9 10">DSM 6958</strain>
    </source>
</reference>
<proteinExistence type="inferred from homology"/>
<feature type="domain" description="RNA helicase aquarius beta-barrel" evidence="7">
    <location>
        <begin position="529"/>
        <end position="716"/>
    </location>
</feature>
<evidence type="ECO:0000256" key="2">
    <source>
        <dbReference type="PIRNR" id="PIRNR038901"/>
    </source>
</evidence>
<keyword evidence="1" id="KW-0547">Nucleotide-binding</keyword>
<dbReference type="Pfam" id="PF21144">
    <property type="entry name" value="Aquarius_N_3rd"/>
    <property type="match status" value="1"/>
</dbReference>
<dbReference type="GO" id="GO:0005684">
    <property type="term" value="C:U2-type spliceosomal complex"/>
    <property type="evidence" value="ECO:0007669"/>
    <property type="project" value="UniProtKB-UniRule"/>
</dbReference>
<dbReference type="Pfam" id="PF21143">
    <property type="entry name" value="Aquarius_N_2nd"/>
    <property type="match status" value="1"/>
</dbReference>
<dbReference type="InterPro" id="IPR026300">
    <property type="entry name" value="CWF11_fam"/>
</dbReference>
<dbReference type="InterPro" id="IPR048966">
    <property type="entry name" value="Aquarius_b-barrel"/>
</dbReference>
<dbReference type="CDD" id="cd18808">
    <property type="entry name" value="SF1_C_Upf1"/>
    <property type="match status" value="1"/>
</dbReference>
<keyword evidence="9" id="KW-0378">Hydrolase</keyword>
<feature type="region of interest" description="Disordered" evidence="3">
    <location>
        <begin position="641"/>
        <end position="667"/>
    </location>
</feature>
<evidence type="ECO:0000313" key="9">
    <source>
        <dbReference type="EMBL" id="ODQ67799.1"/>
    </source>
</evidence>
<keyword evidence="2" id="KW-0539">Nucleus</keyword>
<comment type="function">
    <text evidence="2">Involved in mRNA splicing where it associates with cdc5 and the other cwf proteins as part of the spliceosome.</text>
</comment>
<dbReference type="InterPro" id="IPR027417">
    <property type="entry name" value="P-loop_NTPase"/>
</dbReference>
<dbReference type="PIRSF" id="PIRSF038901">
    <property type="entry name" value="AQR_cwf11"/>
    <property type="match status" value="1"/>
</dbReference>
<dbReference type="GO" id="GO:0071013">
    <property type="term" value="C:catalytic step 2 spliceosome"/>
    <property type="evidence" value="ECO:0007669"/>
    <property type="project" value="TreeGrafter"/>
</dbReference>
<dbReference type="Pfam" id="PF13086">
    <property type="entry name" value="AAA_11"/>
    <property type="match status" value="1"/>
</dbReference>
<evidence type="ECO:0000259" key="4">
    <source>
        <dbReference type="Pfam" id="PF13086"/>
    </source>
</evidence>
<dbReference type="Gene3D" id="3.40.50.300">
    <property type="entry name" value="P-loop containing nucleotide triphosphate hydrolases"/>
    <property type="match status" value="2"/>
</dbReference>
<comment type="subunit">
    <text evidence="2">Belongs to the 40S cdc5-associated complex (or cwf complex), a spliceosome sub-complex reminiscent of a late-stage spliceosome.</text>
</comment>
<evidence type="ECO:0000259" key="7">
    <source>
        <dbReference type="Pfam" id="PF21143"/>
    </source>
</evidence>
<dbReference type="GO" id="GO:0045292">
    <property type="term" value="P:mRNA cis splicing, via spliceosome"/>
    <property type="evidence" value="ECO:0007669"/>
    <property type="project" value="UniProtKB-UniRule"/>
</dbReference>
<evidence type="ECO:0000259" key="8">
    <source>
        <dbReference type="Pfam" id="PF21144"/>
    </source>
</evidence>
<feature type="domain" description="RNA helicase aquarius N-terminal" evidence="6">
    <location>
        <begin position="14"/>
        <end position="409"/>
    </location>
</feature>
<dbReference type="InterPro" id="IPR047187">
    <property type="entry name" value="SF1_C_Upf1"/>
</dbReference>
<comment type="subcellular location">
    <subcellularLocation>
        <location evidence="2">Nucleus</location>
    </subcellularLocation>
</comment>
<feature type="compositionally biased region" description="Acidic residues" evidence="3">
    <location>
        <begin position="646"/>
        <end position="655"/>
    </location>
</feature>
<dbReference type="Pfam" id="PF16399">
    <property type="entry name" value="Aquarius_N_1st"/>
    <property type="match status" value="1"/>
</dbReference>
<dbReference type="STRING" id="857566.A0A1E3PQS6"/>
<sequence>MVVATLEQIQNSEFYRVAGKNWLNSAIKNSEGLVLEIYQSISTNSLSLSILERLNYLESYLWPNFSIDSNDAHVVSIALIIHHKQNQENYNDHSVWLHFETQFPENFPIFFRRMLSLVLESSVRNSRQLLSLPIRSILISVIHHAFESLNQALVRKEVAPLVSISVFNSLCSESALEEQLSAHPQLAKLWKSSLKKFEKSKTDTVKRGNIIFERGWVSTIVLEFLSLINDSDESSREDSKHLENYTINIITLLITILSQLPTRRYINTLLIDLNVLSLIEFSPLYQRQSKSSNKIEPFFKLLEVYMNFPIDDFSGLERTIMEVKAPLIKKLKKLQLIAYQQYKSKLLEFSLSNVGLLTNKMELIENFENLTDNELSEISKKINIRTSYPIKNIPTSRFFLLENIISRITLHKDIFSMVESLSTLPTEQTLYNDSTVVTPYNDGSGEIGLSLPLPKLSLQYLSISDFLYRAFLLHRSEYFSQVKNDIEIVIGRLKPFLALSKKGADAGNTKEKDIGSAHIKSDLLLSPSDNELRFGGFSRMAAKITHPLAILQVSAPKVDAVYPTKVLAEISIQLDTSKGKSIVNEWESLRAGDIVFLVSVMNKQHNTAVDNRNARLGIKHLRSAEVVEVFDNRGYSLGKNSKQSFDDDVDEEYDSSNETQQRDSKRRRRDITLTRKLHLLLDPISYYNDINNTHNHQNHQPIDENIYQNFNLIIRRNQRENNFKPILESVKTLFSSSTVSSINGLKDIRDDLSLGNDAIVPNWFSDIFLGFGNPATVGYKHFIQNFKADEEPFFDFNDTFVDYDHVKESFPEQKIEMMADNSDENMKSPFKLKFDANLSKITIFNYKTPIKGPYDNSQKEIMGQTLRFTPHQIESIISGTINEGLTLVLGPPGTGKTDSAAQIISNLYNNNIHERTLVVTHSNNALNYLFEKLISKDNIDVKHLLRLGHGVDVVTSYEINDFERYGRIETLLAGRDKLLAEVDRLAVSLDAIGGHGNSCETAEYFYQAQVQEIWNDYETNYLNDNANELAIKNFPFKVFFADKFEKFMSQPNNDNTITELDKLKGCYRYIQNIFSQLREIRPFEVIRGGKQRSNFMLGGHSRIVAMTATYAAMKYSEIKKMGIKFDNIIFEECGQLTELETLIPLTLSENSGRDIKRVVMIGDFLQNRPIISNLMIKNYSKVDQSLFERLVKLDCYTIKLDIQGRSRESLVDLWSWRYKDLKNIDINIDTFYGIKNGQNEVFKYGNSGFKNDYQFVDVQDFMGNGETEPNKHFFQNIGEAEYVVAVYQYMRLLGYPKDNITILTMYFGQKILIEEIIYRRCLKNPVLRVIFGSPKAISTVDQYQGEQNDYVLLSLVRTKNLGYLKDLRRLTVGLSRARLGLYVFGRRDLIDSSWELKGFSMKLNSNLSGKQANKLQLSLGEMYGQRTRLSTTEIDPKKVAVIEGVEHMGQYVEQMTKQKLSRMQ</sequence>
<organism evidence="9 10">
    <name type="scientific">Nadsonia fulvescens var. elongata DSM 6958</name>
    <dbReference type="NCBI Taxonomy" id="857566"/>
    <lineage>
        <taxon>Eukaryota</taxon>
        <taxon>Fungi</taxon>
        <taxon>Dikarya</taxon>
        <taxon>Ascomycota</taxon>
        <taxon>Saccharomycotina</taxon>
        <taxon>Dipodascomycetes</taxon>
        <taxon>Dipodascales</taxon>
        <taxon>Dipodascales incertae sedis</taxon>
        <taxon>Nadsonia</taxon>
    </lineage>
</organism>
<dbReference type="InterPro" id="IPR032174">
    <property type="entry name" value="Aquarius_N"/>
</dbReference>
<evidence type="ECO:0000256" key="3">
    <source>
        <dbReference type="SAM" id="MobiDB-lite"/>
    </source>
</evidence>
<feature type="domain" description="RNA helicase aquarius insertion" evidence="8">
    <location>
        <begin position="794"/>
        <end position="838"/>
    </location>
</feature>
<evidence type="ECO:0000256" key="1">
    <source>
        <dbReference type="ARBA" id="ARBA00022806"/>
    </source>
</evidence>
<dbReference type="GO" id="GO:0003678">
    <property type="term" value="F:DNA helicase activity"/>
    <property type="evidence" value="ECO:0007669"/>
    <property type="project" value="UniProtKB-ARBA"/>
</dbReference>
<dbReference type="Pfam" id="PF13087">
    <property type="entry name" value="AAA_12"/>
    <property type="match status" value="1"/>
</dbReference>
<keyword evidence="1" id="KW-0347">Helicase</keyword>
<dbReference type="PANTHER" id="PTHR10887">
    <property type="entry name" value="DNA2/NAM7 HELICASE FAMILY"/>
    <property type="match status" value="1"/>
</dbReference>
<protein>
    <recommendedName>
        <fullName evidence="2">Pre-mRNA-splicing factor</fullName>
    </recommendedName>
</protein>
<dbReference type="InterPro" id="IPR048967">
    <property type="entry name" value="Aquarius_insert"/>
</dbReference>
<dbReference type="OrthoDB" id="1879at2759"/>
<keyword evidence="2" id="KW-0507">mRNA processing</keyword>
<evidence type="ECO:0000313" key="10">
    <source>
        <dbReference type="Proteomes" id="UP000095009"/>
    </source>
</evidence>
<keyword evidence="1" id="KW-0067">ATP-binding</keyword>